<gene>
    <name evidence="2" type="ORF">QE152_g14196</name>
</gene>
<proteinExistence type="predicted"/>
<feature type="region of interest" description="Disordered" evidence="1">
    <location>
        <begin position="37"/>
        <end position="91"/>
    </location>
</feature>
<comment type="caution">
    <text evidence="2">The sequence shown here is derived from an EMBL/GenBank/DDBJ whole genome shotgun (WGS) entry which is preliminary data.</text>
</comment>
<evidence type="ECO:0000313" key="2">
    <source>
        <dbReference type="EMBL" id="KAK9730832.1"/>
    </source>
</evidence>
<accession>A0AAW1L7I6</accession>
<protein>
    <submittedName>
        <fullName evidence="2">Uncharacterized protein</fullName>
    </submittedName>
</protein>
<evidence type="ECO:0000313" key="3">
    <source>
        <dbReference type="Proteomes" id="UP001458880"/>
    </source>
</evidence>
<keyword evidence="3" id="KW-1185">Reference proteome</keyword>
<name>A0AAW1L7I6_POPJA</name>
<reference evidence="2 3" key="1">
    <citation type="journal article" date="2024" name="BMC Genomics">
        <title>De novo assembly and annotation of Popillia japonica's genome with initial clues to its potential as an invasive pest.</title>
        <authorList>
            <person name="Cucini C."/>
            <person name="Boschi S."/>
            <person name="Funari R."/>
            <person name="Cardaioli E."/>
            <person name="Iannotti N."/>
            <person name="Marturano G."/>
            <person name="Paoli F."/>
            <person name="Bruttini M."/>
            <person name="Carapelli A."/>
            <person name="Frati F."/>
            <person name="Nardi F."/>
        </authorList>
    </citation>
    <scope>NUCLEOTIDE SEQUENCE [LARGE SCALE GENOMIC DNA]</scope>
    <source>
        <strain evidence="2">DMR45628</strain>
    </source>
</reference>
<feature type="compositionally biased region" description="Basic and acidic residues" evidence="1">
    <location>
        <begin position="47"/>
        <end position="70"/>
    </location>
</feature>
<dbReference type="Proteomes" id="UP001458880">
    <property type="component" value="Unassembled WGS sequence"/>
</dbReference>
<organism evidence="2 3">
    <name type="scientific">Popillia japonica</name>
    <name type="common">Japanese beetle</name>
    <dbReference type="NCBI Taxonomy" id="7064"/>
    <lineage>
        <taxon>Eukaryota</taxon>
        <taxon>Metazoa</taxon>
        <taxon>Ecdysozoa</taxon>
        <taxon>Arthropoda</taxon>
        <taxon>Hexapoda</taxon>
        <taxon>Insecta</taxon>
        <taxon>Pterygota</taxon>
        <taxon>Neoptera</taxon>
        <taxon>Endopterygota</taxon>
        <taxon>Coleoptera</taxon>
        <taxon>Polyphaga</taxon>
        <taxon>Scarabaeiformia</taxon>
        <taxon>Scarabaeidae</taxon>
        <taxon>Rutelinae</taxon>
        <taxon>Popillia</taxon>
    </lineage>
</organism>
<dbReference type="EMBL" id="JASPKY010000141">
    <property type="protein sequence ID" value="KAK9730832.1"/>
    <property type="molecule type" value="Genomic_DNA"/>
</dbReference>
<sequence length="91" mass="10794">MTQAVKRMSKSIKTNQLMNRLDPNREIKKFTKKKMFRIGNHEEEDVPDRKPPTPKKEEILHDPQETRSNKIETLNANDRPINDPSMRIGRR</sequence>
<dbReference type="AlphaFoldDB" id="A0AAW1L7I6"/>
<evidence type="ECO:0000256" key="1">
    <source>
        <dbReference type="SAM" id="MobiDB-lite"/>
    </source>
</evidence>